<accession>A0A6M1U975</accession>
<evidence type="ECO:0008006" key="5">
    <source>
        <dbReference type="Google" id="ProtNLM"/>
    </source>
</evidence>
<evidence type="ECO:0000256" key="1">
    <source>
        <dbReference type="SAM" id="MobiDB-lite"/>
    </source>
</evidence>
<feature type="transmembrane region" description="Helical" evidence="2">
    <location>
        <begin position="75"/>
        <end position="93"/>
    </location>
</feature>
<keyword evidence="2" id="KW-1133">Transmembrane helix</keyword>
<dbReference type="EMBL" id="JAALFE010000012">
    <property type="protein sequence ID" value="NGQ91903.1"/>
    <property type="molecule type" value="Genomic_DNA"/>
</dbReference>
<protein>
    <recommendedName>
        <fullName evidence="5">5-bromo-4-chloroindolyl phosphate hydrolysis protein</fullName>
    </recommendedName>
</protein>
<evidence type="ECO:0000313" key="3">
    <source>
        <dbReference type="EMBL" id="NGQ91903.1"/>
    </source>
</evidence>
<name>A0A6M1U975_9RHOB</name>
<evidence type="ECO:0000313" key="4">
    <source>
        <dbReference type="Proteomes" id="UP000474758"/>
    </source>
</evidence>
<keyword evidence="2" id="KW-0812">Transmembrane</keyword>
<dbReference type="RefSeq" id="WP_165050967.1">
    <property type="nucleotide sequence ID" value="NZ_JAALFE010000012.1"/>
</dbReference>
<gene>
    <name evidence="3" type="ORF">G5V65_13445</name>
</gene>
<reference evidence="3 4" key="1">
    <citation type="submission" date="2020-02" db="EMBL/GenBank/DDBJ databases">
        <title>Rhodobacter translucens sp. nov., a novel bacterium isolated from activated sludge.</title>
        <authorList>
            <person name="Liu J."/>
        </authorList>
    </citation>
    <scope>NUCLEOTIDE SEQUENCE [LARGE SCALE GENOMIC DNA]</scope>
    <source>
        <strain evidence="3 4">HX-7-19</strain>
    </source>
</reference>
<dbReference type="Proteomes" id="UP000474758">
    <property type="component" value="Unassembled WGS sequence"/>
</dbReference>
<feature type="region of interest" description="Disordered" evidence="1">
    <location>
        <begin position="1"/>
        <end position="45"/>
    </location>
</feature>
<comment type="caution">
    <text evidence="3">The sequence shown here is derived from an EMBL/GenBank/DDBJ whole genome shotgun (WGS) entry which is preliminary data.</text>
</comment>
<feature type="compositionally biased region" description="Basic and acidic residues" evidence="1">
    <location>
        <begin position="13"/>
        <end position="24"/>
    </location>
</feature>
<evidence type="ECO:0000256" key="2">
    <source>
        <dbReference type="SAM" id="Phobius"/>
    </source>
</evidence>
<feature type="transmembrane region" description="Helical" evidence="2">
    <location>
        <begin position="114"/>
        <end position="132"/>
    </location>
</feature>
<proteinExistence type="predicted"/>
<feature type="transmembrane region" description="Helical" evidence="2">
    <location>
        <begin position="50"/>
        <end position="69"/>
    </location>
</feature>
<dbReference type="InterPro" id="IPR018770">
    <property type="entry name" value="ChloroindolylP_hydrolase"/>
</dbReference>
<keyword evidence="4" id="KW-1185">Reference proteome</keyword>
<keyword evidence="2" id="KW-0472">Membrane</keyword>
<dbReference type="AlphaFoldDB" id="A0A6M1U975"/>
<organism evidence="3 4">
    <name type="scientific">Paragemmobacter kunshanensis</name>
    <dbReference type="NCBI Taxonomy" id="2583234"/>
    <lineage>
        <taxon>Bacteria</taxon>
        <taxon>Pseudomonadati</taxon>
        <taxon>Pseudomonadota</taxon>
        <taxon>Alphaproteobacteria</taxon>
        <taxon>Rhodobacterales</taxon>
        <taxon>Paracoccaceae</taxon>
        <taxon>Paragemmobacter</taxon>
    </lineage>
</organism>
<dbReference type="Pfam" id="PF10112">
    <property type="entry name" value="Halogen_Hydrol"/>
    <property type="match status" value="1"/>
</dbReference>
<sequence length="306" mass="33281">MAQRFGGKYSPDGQRRGDADERRQARGGPASGGQPPLPPHRFDGKRPSRAGARVNIFFFASLTLLVPAFTGGPDALLPGLGATALLLLAAWLTREGTRAHQEYDDRRIARRPAIPRKIFASVLTGAALALAASISQAGFLPLGIGIAGGLLHLMAFGPDPLRDKGTEGIDSFQTDRVARAVDEAEKLLAAMSDAILRAGDRALETRVDRFATTARAMFRTIEGDPRDLTAARKYLSVYLTGARDATVKFADLYRQNRDATARADYEALLDDLEINFASRTQALLSDNRTDLDVEIGVLRERLQRDH</sequence>